<dbReference type="Proteomes" id="UP000339049">
    <property type="component" value="Unassembled WGS sequence"/>
</dbReference>
<feature type="transmembrane region" description="Helical" evidence="2">
    <location>
        <begin position="21"/>
        <end position="38"/>
    </location>
</feature>
<feature type="region of interest" description="Disordered" evidence="1">
    <location>
        <begin position="58"/>
        <end position="82"/>
    </location>
</feature>
<keyword evidence="2" id="KW-0812">Transmembrane</keyword>
<proteinExistence type="predicted"/>
<sequence>MTTLEIIEQQGKRLHRQYMTIAFMSIMLCLVSVLSIALQNHYEPQITGLRAQLSRTQKQLKRASEDRARQTKRIAELTGNGG</sequence>
<evidence type="ECO:0000256" key="2">
    <source>
        <dbReference type="SAM" id="Phobius"/>
    </source>
</evidence>
<reference evidence="3 4" key="1">
    <citation type="submission" date="2019-05" db="EMBL/GenBank/DDBJ databases">
        <authorList>
            <consortium name="Pathogen Informatics"/>
        </authorList>
    </citation>
    <scope>NUCLEOTIDE SEQUENCE [LARGE SCALE GENOMIC DNA]</scope>
    <source>
        <strain evidence="3 4">NCTC11557</strain>
    </source>
</reference>
<keyword evidence="2" id="KW-0472">Membrane</keyword>
<feature type="compositionally biased region" description="Basic and acidic residues" evidence="1">
    <location>
        <begin position="62"/>
        <end position="75"/>
    </location>
</feature>
<comment type="caution">
    <text evidence="3">The sequence shown here is derived from an EMBL/GenBank/DDBJ whole genome shotgun (WGS) entry which is preliminary data.</text>
</comment>
<evidence type="ECO:0000313" key="4">
    <source>
        <dbReference type="Proteomes" id="UP000339049"/>
    </source>
</evidence>
<dbReference type="AlphaFoldDB" id="A0AAE9R446"/>
<accession>A0AAE9R446</accession>
<name>A0AAE9R446_STREQ</name>
<protein>
    <submittedName>
        <fullName evidence="3">Phage membrane protein</fullName>
    </submittedName>
</protein>
<evidence type="ECO:0000256" key="1">
    <source>
        <dbReference type="SAM" id="MobiDB-lite"/>
    </source>
</evidence>
<keyword evidence="2" id="KW-1133">Transmembrane helix</keyword>
<evidence type="ECO:0000313" key="3">
    <source>
        <dbReference type="EMBL" id="VTT23342.1"/>
    </source>
</evidence>
<gene>
    <name evidence="3" type="ORF">NCTC11557_00741</name>
</gene>
<dbReference type="EMBL" id="CABEIY010000006">
    <property type="protein sequence ID" value="VTT23342.1"/>
    <property type="molecule type" value="Genomic_DNA"/>
</dbReference>
<organism evidence="3 4">
    <name type="scientific">Streptococcus dysgalactiae subsp. equisimilis</name>
    <name type="common">Streptococcus equisimilis</name>
    <dbReference type="NCBI Taxonomy" id="119602"/>
    <lineage>
        <taxon>Bacteria</taxon>
        <taxon>Bacillati</taxon>
        <taxon>Bacillota</taxon>
        <taxon>Bacilli</taxon>
        <taxon>Lactobacillales</taxon>
        <taxon>Streptococcaceae</taxon>
        <taxon>Streptococcus</taxon>
    </lineage>
</organism>